<sequence length="243" mass="25546">MHKHLILLQGWGLGSAPLAPLAETLRVLDPMLRVDIEPLPERASGDPRDWLQELDERLPPQTWLGGWSLGGMLASELAALRGERCRGLLTLASNPRFVAGADWSHGMGEVTFNAFVEGCRADPAATLRRFCLLCAQGSVEARGLARQLQAAVSEAAPQVLLAGLQVLGSLDGRSALQGFAGPQLHLFAGADALVPAEVAGDLLALRQNTGIGLIEDVSHAFPLEQPGEVAAAIQAFIGGDGDA</sequence>
<comment type="caution">
    <text evidence="2">The sequence shown here is derived from an EMBL/GenBank/DDBJ whole genome shotgun (WGS) entry which is preliminary data.</text>
</comment>
<dbReference type="InterPro" id="IPR000073">
    <property type="entry name" value="AB_hydrolase_1"/>
</dbReference>
<accession>A0A235EY33</accession>
<evidence type="ECO:0000313" key="2">
    <source>
        <dbReference type="EMBL" id="OYD53942.1"/>
    </source>
</evidence>
<reference evidence="2 3" key="1">
    <citation type="submission" date="2017-07" db="EMBL/GenBank/DDBJ databases">
        <title>Thauera sp. KNDSS-Mac4 genome sequence and assembly.</title>
        <authorList>
            <person name="Mayilraj S."/>
        </authorList>
    </citation>
    <scope>NUCLEOTIDE SEQUENCE [LARGE SCALE GENOMIC DNA]</scope>
    <source>
        <strain evidence="2 3">KNDSS-Mac4</strain>
    </source>
</reference>
<keyword evidence="3" id="KW-1185">Reference proteome</keyword>
<dbReference type="Proteomes" id="UP000215181">
    <property type="component" value="Unassembled WGS sequence"/>
</dbReference>
<dbReference type="Pfam" id="PF12697">
    <property type="entry name" value="Abhydrolase_6"/>
    <property type="match status" value="1"/>
</dbReference>
<dbReference type="Gene3D" id="3.40.50.1820">
    <property type="entry name" value="alpha/beta hydrolase"/>
    <property type="match status" value="1"/>
</dbReference>
<dbReference type="AlphaFoldDB" id="A0A235EY33"/>
<dbReference type="InterPro" id="IPR029058">
    <property type="entry name" value="AB_hydrolase_fold"/>
</dbReference>
<organism evidence="2 3">
    <name type="scientific">Thauera propionica</name>
    <dbReference type="NCBI Taxonomy" id="2019431"/>
    <lineage>
        <taxon>Bacteria</taxon>
        <taxon>Pseudomonadati</taxon>
        <taxon>Pseudomonadota</taxon>
        <taxon>Betaproteobacteria</taxon>
        <taxon>Rhodocyclales</taxon>
        <taxon>Zoogloeaceae</taxon>
        <taxon>Thauera</taxon>
    </lineage>
</organism>
<evidence type="ECO:0000259" key="1">
    <source>
        <dbReference type="Pfam" id="PF12697"/>
    </source>
</evidence>
<protein>
    <submittedName>
        <fullName evidence="2">Transporter</fullName>
    </submittedName>
</protein>
<evidence type="ECO:0000313" key="3">
    <source>
        <dbReference type="Proteomes" id="UP000215181"/>
    </source>
</evidence>
<proteinExistence type="predicted"/>
<gene>
    <name evidence="2" type="ORF">CGK74_10210</name>
</gene>
<dbReference type="EMBL" id="NOIH01000010">
    <property type="protein sequence ID" value="OYD53942.1"/>
    <property type="molecule type" value="Genomic_DNA"/>
</dbReference>
<feature type="domain" description="AB hydrolase-1" evidence="1">
    <location>
        <begin position="43"/>
        <end position="232"/>
    </location>
</feature>
<name>A0A235EY33_9RHOO</name>
<dbReference type="SUPFAM" id="SSF53474">
    <property type="entry name" value="alpha/beta-Hydrolases"/>
    <property type="match status" value="1"/>
</dbReference>
<dbReference type="RefSeq" id="WP_094268384.1">
    <property type="nucleotide sequence ID" value="NZ_NOIH01000010.1"/>
</dbReference>
<dbReference type="OrthoDB" id="9798888at2"/>